<sequence>MIIFFFFLFILCDNIQISKKEFKTLKINDKIIESHTLPENTSVKISFPGYYVYKLIQESKGNYVMKDFSVYIRKPESDKLCVFVEVENLYFGLADFVWRFIVYTVFVVIIGCLPFFIYISKISEEHAKND</sequence>
<keyword evidence="1" id="KW-1133">Transmembrane helix</keyword>
<dbReference type="Proteomes" id="UP001516464">
    <property type="component" value="Unassembled WGS sequence"/>
</dbReference>
<feature type="signal peptide" evidence="2">
    <location>
        <begin position="1"/>
        <end position="17"/>
    </location>
</feature>
<feature type="transmembrane region" description="Helical" evidence="1">
    <location>
        <begin position="96"/>
        <end position="119"/>
    </location>
</feature>
<organism evidence="3 4">
    <name type="scientific">Astathelohania contejeani</name>
    <dbReference type="NCBI Taxonomy" id="164912"/>
    <lineage>
        <taxon>Eukaryota</taxon>
        <taxon>Fungi</taxon>
        <taxon>Fungi incertae sedis</taxon>
        <taxon>Microsporidia</taxon>
        <taxon>Astathelohaniidae</taxon>
        <taxon>Astathelohania</taxon>
    </lineage>
</organism>
<feature type="chain" id="PRO_5046024865" evidence="2">
    <location>
        <begin position="18"/>
        <end position="130"/>
    </location>
</feature>
<protein>
    <submittedName>
        <fullName evidence="3">Uncharacterized protein</fullName>
    </submittedName>
</protein>
<keyword evidence="2" id="KW-0732">Signal</keyword>
<proteinExistence type="predicted"/>
<keyword evidence="4" id="KW-1185">Reference proteome</keyword>
<evidence type="ECO:0000313" key="3">
    <source>
        <dbReference type="EMBL" id="KAF7683040.1"/>
    </source>
</evidence>
<accession>A0ABQ7HY51</accession>
<keyword evidence="1" id="KW-0472">Membrane</keyword>
<evidence type="ECO:0000256" key="2">
    <source>
        <dbReference type="SAM" id="SignalP"/>
    </source>
</evidence>
<keyword evidence="1" id="KW-0812">Transmembrane</keyword>
<comment type="caution">
    <text evidence="3">The sequence shown here is derived from an EMBL/GenBank/DDBJ whole genome shotgun (WGS) entry which is preliminary data.</text>
</comment>
<dbReference type="EMBL" id="SBIQ01000138">
    <property type="protein sequence ID" value="KAF7683040.1"/>
    <property type="molecule type" value="Genomic_DNA"/>
</dbReference>
<evidence type="ECO:0000256" key="1">
    <source>
        <dbReference type="SAM" id="Phobius"/>
    </source>
</evidence>
<reference evidence="3 4" key="1">
    <citation type="submission" date="2019-01" db="EMBL/GenBank/DDBJ databases">
        <title>Genomes sequencing and comparative genomics of infectious freshwater microsporidia, Cucumispora dikerogammari and Thelohania contejeani.</title>
        <authorList>
            <person name="Cormier A."/>
            <person name="Giraud I."/>
            <person name="Wattier R."/>
            <person name="Teixeira M."/>
            <person name="Grandjean F."/>
            <person name="Rigaud T."/>
            <person name="Cordaux R."/>
        </authorList>
    </citation>
    <scope>NUCLEOTIDE SEQUENCE [LARGE SCALE GENOMIC DNA]</scope>
    <source>
        <strain evidence="3">T1</strain>
        <tissue evidence="3">Spores</tissue>
    </source>
</reference>
<name>A0ABQ7HY51_9MICR</name>
<evidence type="ECO:0000313" key="4">
    <source>
        <dbReference type="Proteomes" id="UP001516464"/>
    </source>
</evidence>
<gene>
    <name evidence="3" type="ORF">TCON_1749</name>
</gene>